<evidence type="ECO:0000256" key="2">
    <source>
        <dbReference type="SAM" id="Phobius"/>
    </source>
</evidence>
<feature type="transmembrane region" description="Helical" evidence="2">
    <location>
        <begin position="109"/>
        <end position="131"/>
    </location>
</feature>
<evidence type="ECO:0000256" key="1">
    <source>
        <dbReference type="SAM" id="MobiDB-lite"/>
    </source>
</evidence>
<feature type="region of interest" description="Disordered" evidence="1">
    <location>
        <begin position="138"/>
        <end position="167"/>
    </location>
</feature>
<feature type="region of interest" description="Disordered" evidence="1">
    <location>
        <begin position="1"/>
        <end position="94"/>
    </location>
</feature>
<organism evidence="3 4">
    <name type="scientific">Orbilia brochopaga</name>
    <dbReference type="NCBI Taxonomy" id="3140254"/>
    <lineage>
        <taxon>Eukaryota</taxon>
        <taxon>Fungi</taxon>
        <taxon>Dikarya</taxon>
        <taxon>Ascomycota</taxon>
        <taxon>Pezizomycotina</taxon>
        <taxon>Orbiliomycetes</taxon>
        <taxon>Orbiliales</taxon>
        <taxon>Orbiliaceae</taxon>
        <taxon>Orbilia</taxon>
    </lineage>
</organism>
<gene>
    <name evidence="3" type="ORF">TWF696_001661</name>
</gene>
<keyword evidence="2" id="KW-1133">Transmembrane helix</keyword>
<keyword evidence="2" id="KW-0472">Membrane</keyword>
<feature type="compositionally biased region" description="Low complexity" evidence="1">
    <location>
        <begin position="143"/>
        <end position="167"/>
    </location>
</feature>
<reference evidence="3 4" key="1">
    <citation type="submission" date="2019-10" db="EMBL/GenBank/DDBJ databases">
        <authorList>
            <person name="Palmer J.M."/>
        </authorList>
    </citation>
    <scope>NUCLEOTIDE SEQUENCE [LARGE SCALE GENOMIC DNA]</scope>
    <source>
        <strain evidence="3 4">TWF696</strain>
    </source>
</reference>
<dbReference type="Proteomes" id="UP001375240">
    <property type="component" value="Unassembled WGS sequence"/>
</dbReference>
<dbReference type="AlphaFoldDB" id="A0AAV9U840"/>
<keyword evidence="4" id="KW-1185">Reference proteome</keyword>
<protein>
    <recommendedName>
        <fullName evidence="5">Fucose-specific lectin</fullName>
    </recommendedName>
</protein>
<name>A0AAV9U840_9PEZI</name>
<comment type="caution">
    <text evidence="3">The sequence shown here is derived from an EMBL/GenBank/DDBJ whole genome shotgun (WGS) entry which is preliminary data.</text>
</comment>
<proteinExistence type="predicted"/>
<dbReference type="SUPFAM" id="SSF89372">
    <property type="entry name" value="Fucose-specific lectin"/>
    <property type="match status" value="1"/>
</dbReference>
<evidence type="ECO:0000313" key="3">
    <source>
        <dbReference type="EMBL" id="KAK6336093.1"/>
    </source>
</evidence>
<sequence length="527" mass="56363">MSFNRESVRYEPVHTTEQAGLEVVSGPTAQEKLAQQLQHPANDPAFSSPIPVEGGQQYYSPPPPPGDPRYSQYGQGGGGGEGGYTGHPQFGADTTTPAQERRILGLKRWVFFVILAVVLLVIVGAAVGGGVGGSLASKNNGNSADESSSQTTSSATSTSAPTSSTTSAQVLATPGTFVAVKSSTPNRDDFQSISYLFQDIRTPDIYLTTIIKGGNWAQIGRIEGLNPPPRANSSIAAIQAPDDDTISLYYTADNGTLYDAVGSSTSTNWRMGILAPRTNYGVLVSEGSGMGATWWGNKDDSGPGYRLRIYYVDSAAARVRELAFDADKDPQWFVTPESLEACSPTAKITVAHLMPENSTSTIQETAHLFYQDADNNIRHYPGYDGNWDSDNAETLSQSTVPPDAWLASTIYGDRSSNFTLRLWYIDAATRLNVLTGQGKSSRADPTFNSIGTFGNRQLVNGFTSAAISNGQVPGGPLSAIEWVEDGEQLRIYYQADVAGNRNQNGAVEIAEVPSSGWSTRLNVVELP</sequence>
<feature type="compositionally biased region" description="Gly residues" evidence="1">
    <location>
        <begin position="74"/>
        <end position="85"/>
    </location>
</feature>
<evidence type="ECO:0008006" key="5">
    <source>
        <dbReference type="Google" id="ProtNLM"/>
    </source>
</evidence>
<evidence type="ECO:0000313" key="4">
    <source>
        <dbReference type="Proteomes" id="UP001375240"/>
    </source>
</evidence>
<accession>A0AAV9U840</accession>
<dbReference type="Gene3D" id="2.120.10.70">
    <property type="entry name" value="Fucose-specific lectin"/>
    <property type="match status" value="1"/>
</dbReference>
<dbReference type="EMBL" id="JAVHNQ010000011">
    <property type="protein sequence ID" value="KAK6336093.1"/>
    <property type="molecule type" value="Genomic_DNA"/>
</dbReference>
<feature type="compositionally biased region" description="Basic and acidic residues" evidence="1">
    <location>
        <begin position="1"/>
        <end position="14"/>
    </location>
</feature>
<keyword evidence="2" id="KW-0812">Transmembrane</keyword>